<comment type="caution">
    <text evidence="2">The sequence shown here is derived from an EMBL/GenBank/DDBJ whole genome shotgun (WGS) entry which is preliminary data.</text>
</comment>
<evidence type="ECO:0008006" key="4">
    <source>
        <dbReference type="Google" id="ProtNLM"/>
    </source>
</evidence>
<protein>
    <recommendedName>
        <fullName evidence="4">Transcription factor domain-containing protein</fullName>
    </recommendedName>
</protein>
<organism evidence="2 3">
    <name type="scientific">Xylaria arbuscula</name>
    <dbReference type="NCBI Taxonomy" id="114810"/>
    <lineage>
        <taxon>Eukaryota</taxon>
        <taxon>Fungi</taxon>
        <taxon>Dikarya</taxon>
        <taxon>Ascomycota</taxon>
        <taxon>Pezizomycotina</taxon>
        <taxon>Sordariomycetes</taxon>
        <taxon>Xylariomycetidae</taxon>
        <taxon>Xylariales</taxon>
        <taxon>Xylariaceae</taxon>
        <taxon>Xylaria</taxon>
    </lineage>
</organism>
<proteinExistence type="predicted"/>
<name>A0A9W8NCU8_9PEZI</name>
<feature type="compositionally biased region" description="Polar residues" evidence="1">
    <location>
        <begin position="1"/>
        <end position="26"/>
    </location>
</feature>
<feature type="region of interest" description="Disordered" evidence="1">
    <location>
        <begin position="1"/>
        <end position="29"/>
    </location>
</feature>
<dbReference type="Proteomes" id="UP001148614">
    <property type="component" value="Unassembled WGS sequence"/>
</dbReference>
<feature type="region of interest" description="Disordered" evidence="1">
    <location>
        <begin position="86"/>
        <end position="143"/>
    </location>
</feature>
<sequence>MSPTQAGQVGTESSAGQDDDNSTNPSCEMLDLLEPPLHAHIPLDWSASIPNIETTIPTYNTLQFQDVDFSSEMNLHLGEQSFSLETSTTSPQYSSQLEEYSSPQSFPDFASHTSNLDFPTPSSMSSHTSHSNRSLSLKSGSLRNKYRTRKRSGGWSDFIAPSTLPEYSSRGLIEGYNNHLITGSLLQIYHDVLENNLACWLARETCPYKMPLRSQLRSALDEVVSPTEGEPIATLKSNSVSSKSMYHRVKMLDHIAQSTGLIRLTHTENHAASKALNLVVVAFATQWAQGRRRREKMLSRSQDMVYNDQQDVVDFDMIDEFEENLQKSLWEQARKTLDELSSLESYRIVYAELIFGLIQRPWASSDCPGTSSIPTSHENRGLADVKSSLSHIARILSQDGPPLYTERAGRKMQVLKGHFEASDSGFLGLARMYSGLSQSSEMPVIKLNTENRSTIGLLYWLAVMFDTVSSSMNERPVVLGDEDCRHDGTYDRTYNCTSSTGYRWRLELYAQDDLATPSTTVLWPCSYDEAITAVTKSAAVKVLLFRYVSYLQNALRRQERREILEEIIQAAMQAYRYWNLTHGAFFRSLIKHYDSIPTQIKSWFPCIHIPWHLGALLLADLIEFVDRNGLGMDEASRSRLSTNTASKIRKSSAMELCDIARVTTPQEDSKFHMPKEQLSGYHFAVNEGSLLTEPWTVLLIRAFTKACVFYLSVAEDLRRHDWAILGQQSEDEYTESLKRCDSCVKALWFLGRKSEMARKISRVLDGLLKSQKGELVSEQRARSNSPDSAASIFDSVYII</sequence>
<feature type="compositionally biased region" description="Polar residues" evidence="1">
    <location>
        <begin position="86"/>
        <end position="117"/>
    </location>
</feature>
<accession>A0A9W8NCU8</accession>
<evidence type="ECO:0000313" key="3">
    <source>
        <dbReference type="Proteomes" id="UP001148614"/>
    </source>
</evidence>
<evidence type="ECO:0000256" key="1">
    <source>
        <dbReference type="SAM" id="MobiDB-lite"/>
    </source>
</evidence>
<keyword evidence="3" id="KW-1185">Reference proteome</keyword>
<gene>
    <name evidence="2" type="ORF">NPX13_g6072</name>
</gene>
<dbReference type="EMBL" id="JANPWZ010001030">
    <property type="protein sequence ID" value="KAJ3569481.1"/>
    <property type="molecule type" value="Genomic_DNA"/>
</dbReference>
<reference evidence="2" key="1">
    <citation type="submission" date="2022-07" db="EMBL/GenBank/DDBJ databases">
        <title>Genome Sequence of Xylaria arbuscula.</title>
        <authorList>
            <person name="Buettner E."/>
        </authorList>
    </citation>
    <scope>NUCLEOTIDE SEQUENCE</scope>
    <source>
        <strain evidence="2">VT107</strain>
    </source>
</reference>
<dbReference type="AlphaFoldDB" id="A0A9W8NCU8"/>
<feature type="compositionally biased region" description="Low complexity" evidence="1">
    <location>
        <begin position="119"/>
        <end position="137"/>
    </location>
</feature>
<evidence type="ECO:0000313" key="2">
    <source>
        <dbReference type="EMBL" id="KAJ3569481.1"/>
    </source>
</evidence>